<name>A0A3D9RKX5_9FLAO</name>
<evidence type="ECO:0000259" key="1">
    <source>
        <dbReference type="Pfam" id="PF01642"/>
    </source>
</evidence>
<dbReference type="PANTHER" id="PTHR48101:SF1">
    <property type="entry name" value="METHYLMALONYL-COA MUTASE, LARGE SUBUNIT"/>
    <property type="match status" value="1"/>
</dbReference>
<dbReference type="EMBL" id="QTTQ01000011">
    <property type="protein sequence ID" value="REE80513.1"/>
    <property type="molecule type" value="Genomic_DNA"/>
</dbReference>
<organism evidence="2 3">
    <name type="scientific">Lutibacter oceani</name>
    <dbReference type="NCBI Taxonomy" id="1853311"/>
    <lineage>
        <taxon>Bacteria</taxon>
        <taxon>Pseudomonadati</taxon>
        <taxon>Bacteroidota</taxon>
        <taxon>Flavobacteriia</taxon>
        <taxon>Flavobacteriales</taxon>
        <taxon>Flavobacteriaceae</taxon>
        <taxon>Lutibacter</taxon>
    </lineage>
</organism>
<dbReference type="Gene3D" id="3.20.20.240">
    <property type="entry name" value="Methylmalonyl-CoA mutase"/>
    <property type="match status" value="1"/>
</dbReference>
<feature type="domain" description="Methylmalonyl-CoA mutase alpha/beta chain catalytic" evidence="1">
    <location>
        <begin position="145"/>
        <end position="411"/>
    </location>
</feature>
<proteinExistence type="predicted"/>
<dbReference type="InterPro" id="IPR006099">
    <property type="entry name" value="MeMalonylCoA_mutase_a/b_cat"/>
</dbReference>
<keyword evidence="3" id="KW-1185">Reference proteome</keyword>
<dbReference type="InterPro" id="IPR016176">
    <property type="entry name" value="Cbl-dep_enz_cat"/>
</dbReference>
<dbReference type="SUPFAM" id="SSF51703">
    <property type="entry name" value="Cobalamin (vitamin B12)-dependent enzymes"/>
    <property type="match status" value="1"/>
</dbReference>
<dbReference type="GO" id="GO:0031419">
    <property type="term" value="F:cobalamin binding"/>
    <property type="evidence" value="ECO:0007669"/>
    <property type="project" value="InterPro"/>
</dbReference>
<reference evidence="2 3" key="1">
    <citation type="submission" date="2018-08" db="EMBL/GenBank/DDBJ databases">
        <title>Genomic Encyclopedia of Type Strains, Phase III (KMG-III): the genomes of soil and plant-associated and newly described type strains.</title>
        <authorList>
            <person name="Whitman W."/>
        </authorList>
    </citation>
    <scope>NUCLEOTIDE SEQUENCE [LARGE SCALE GENOMIC DNA]</scope>
    <source>
        <strain evidence="2 3">325-5</strain>
    </source>
</reference>
<dbReference type="GO" id="GO:0016866">
    <property type="term" value="F:intramolecular transferase activity"/>
    <property type="evidence" value="ECO:0007669"/>
    <property type="project" value="InterPro"/>
</dbReference>
<protein>
    <submittedName>
        <fullName evidence="2">Methylmalonyl-CoA mutase</fullName>
    </submittedName>
</protein>
<dbReference type="RefSeq" id="WP_115881024.1">
    <property type="nucleotide sequence ID" value="NZ_QTTQ01000011.1"/>
</dbReference>
<dbReference type="PANTHER" id="PTHR48101">
    <property type="entry name" value="METHYLMALONYL-COA MUTASE, MITOCHONDRIAL-RELATED"/>
    <property type="match status" value="1"/>
</dbReference>
<comment type="caution">
    <text evidence="2">The sequence shown here is derived from an EMBL/GenBank/DDBJ whole genome shotgun (WGS) entry which is preliminary data.</text>
</comment>
<evidence type="ECO:0000313" key="2">
    <source>
        <dbReference type="EMBL" id="REE80513.1"/>
    </source>
</evidence>
<dbReference type="OrthoDB" id="9762378at2"/>
<gene>
    <name evidence="2" type="ORF">BX611_2158</name>
</gene>
<dbReference type="Proteomes" id="UP000256429">
    <property type="component" value="Unassembled WGS sequence"/>
</dbReference>
<sequence length="446" mass="51188">MSNLLTDDFEPSSAAAWKQKIQFELHGEDYKTLLTSTNEGITIKPFYHSDDFEKLEIPVPNEDFIFCKHILITSEEAASKTALNSIKQGIKSLKFIVKKEFDFETVFSKLLNKEVDFQFEFSFFSPIFISELAEKLKNETVYFNIDIIGNLAKTGNWYKSFHDDFKNLESIIQKYPTNYCIAVHVDLYQNAGANTVQQVAYAISHVNEYLLKFGGEIANKIQFDFAIGSNYFFEISKLRAFRYLFNLVLNEYNTKAEPKVFAQPSLRNKTLFGTDLNNLLRSKTECSSAVFGGANTISIESNNSFFTNPIELKENDLNSFILLKEDSAQNSVTDSYYIESITKQIAEKALEIFKEIEKGGGFLSQLKEGTIQRKIKENAQKEQQQFDCGELVIVGANKYINETDTLKPNLSKNPFKEKKSHKTLIIPIIPKRLTEKLEQKKWRNET</sequence>
<accession>A0A3D9RKX5</accession>
<evidence type="ECO:0000313" key="3">
    <source>
        <dbReference type="Proteomes" id="UP000256429"/>
    </source>
</evidence>
<dbReference type="AlphaFoldDB" id="A0A3D9RKX5"/>
<dbReference type="Pfam" id="PF01642">
    <property type="entry name" value="MM_CoA_mutase"/>
    <property type="match status" value="1"/>
</dbReference>